<comment type="caution">
    <text evidence="2">The sequence shown here is derived from an EMBL/GenBank/DDBJ whole genome shotgun (WGS) entry which is preliminary data.</text>
</comment>
<keyword evidence="1" id="KW-0472">Membrane</keyword>
<keyword evidence="3" id="KW-1185">Reference proteome</keyword>
<gene>
    <name evidence="2" type="ORF">KSF_011560</name>
</gene>
<protein>
    <submittedName>
        <fullName evidence="2">Uncharacterized protein</fullName>
    </submittedName>
</protein>
<sequence>MGGPSFTGAFQALLLSHNRMGCCVAPLIIRSIHKNGARSVMAPCGFCMLLALAIVALVPCVRSVKNAVTRSNLDE</sequence>
<evidence type="ECO:0000256" key="1">
    <source>
        <dbReference type="SAM" id="Phobius"/>
    </source>
</evidence>
<evidence type="ECO:0000313" key="2">
    <source>
        <dbReference type="EMBL" id="GHO91108.1"/>
    </source>
</evidence>
<organism evidence="2 3">
    <name type="scientific">Reticulibacter mediterranei</name>
    <dbReference type="NCBI Taxonomy" id="2778369"/>
    <lineage>
        <taxon>Bacteria</taxon>
        <taxon>Bacillati</taxon>
        <taxon>Chloroflexota</taxon>
        <taxon>Ktedonobacteria</taxon>
        <taxon>Ktedonobacterales</taxon>
        <taxon>Reticulibacteraceae</taxon>
        <taxon>Reticulibacter</taxon>
    </lineage>
</organism>
<feature type="transmembrane region" description="Helical" evidence="1">
    <location>
        <begin position="40"/>
        <end position="61"/>
    </location>
</feature>
<name>A0A8J3IEM5_9CHLR</name>
<proteinExistence type="predicted"/>
<accession>A0A8J3IEM5</accession>
<keyword evidence="1" id="KW-1133">Transmembrane helix</keyword>
<dbReference type="AlphaFoldDB" id="A0A8J3IEM5"/>
<evidence type="ECO:0000313" key="3">
    <source>
        <dbReference type="Proteomes" id="UP000597444"/>
    </source>
</evidence>
<keyword evidence="1" id="KW-0812">Transmembrane</keyword>
<reference evidence="2" key="1">
    <citation type="submission" date="2020-10" db="EMBL/GenBank/DDBJ databases">
        <title>Taxonomic study of unclassified bacteria belonging to the class Ktedonobacteria.</title>
        <authorList>
            <person name="Yabe S."/>
            <person name="Wang C.M."/>
            <person name="Zheng Y."/>
            <person name="Sakai Y."/>
            <person name="Cavaletti L."/>
            <person name="Monciardini P."/>
            <person name="Donadio S."/>
        </authorList>
    </citation>
    <scope>NUCLEOTIDE SEQUENCE</scope>
    <source>
        <strain evidence="2">ID150040</strain>
    </source>
</reference>
<dbReference type="EMBL" id="BNJK01000001">
    <property type="protein sequence ID" value="GHO91108.1"/>
    <property type="molecule type" value="Genomic_DNA"/>
</dbReference>
<dbReference type="Proteomes" id="UP000597444">
    <property type="component" value="Unassembled WGS sequence"/>
</dbReference>